<feature type="binding site" evidence="6">
    <location>
        <begin position="30"/>
        <end position="33"/>
    </location>
    <ligand>
        <name>ATP</name>
        <dbReference type="ChEBI" id="CHEBI:30616"/>
    </ligand>
</feature>
<dbReference type="Gene3D" id="3.50.7.10">
    <property type="entry name" value="GroEL"/>
    <property type="match status" value="1"/>
</dbReference>
<dbReference type="PROSITE" id="PS00296">
    <property type="entry name" value="CHAPERONINS_CPN60"/>
    <property type="match status" value="1"/>
</dbReference>
<sequence length="541" mass="59108">MAKKTLLFSEQAREALMRGASVVAEAVRVTLGPRGRNVILERKWGSPIVTKDGVTVAKEIELEDRDEDMGAQLLKEIASKTNDLAGDGTTTAVVLAHAILQESLKLVAAGVNPVLLKRGIEKAVDRCIERLKELKREVKSNDDIRHVATISGNDPEIGEIVAEAMAKVGKDGVITVEEGKGSQTTVDIVEGMEFDRGYLSPYFITDPENMECVLEEPFILLYEKKISNARDLIPIMEQVARTGKPLLVICEEVEGEALATLVVNKMRGVLQCCAVKAPGYGDRRKAMMQDIAILTGGTFITEDMGIKLENVTLDMLGRARKVIVRKEETTIVEGAGSKEAIQGRIEQIKRELEKTTSEYDREKLQERLAKLSGGVAVIEVGAPTESDMKERKYRFEDAINAAKAAAEEGIVPGGGVALLRCIPALEELEQQLEGDEKLGVQVVKRALEEPLRQIAENAGLDGSVVVEKVKSLPEAHGYDALEDRYGDMLELGIIDPVKVVRIALENAASIATLILTTEAAVVEIPEKKKETPPHSESEEEW</sequence>
<comment type="caution">
    <text evidence="10">The sequence shown here is derived from an EMBL/GenBank/DDBJ whole genome shotgun (WGS) entry which is preliminary data.</text>
</comment>
<protein>
    <recommendedName>
        <fullName evidence="6">Chaperonin GroEL</fullName>
        <ecNumber evidence="6">5.6.1.7</ecNumber>
    </recommendedName>
    <alternativeName>
        <fullName evidence="6">60 kDa chaperonin</fullName>
    </alternativeName>
    <alternativeName>
        <fullName evidence="6">Chaperonin-60</fullName>
        <shortName evidence="6">Cpn60</shortName>
    </alternativeName>
</protein>
<feature type="binding site" evidence="6">
    <location>
        <position position="414"/>
    </location>
    <ligand>
        <name>ATP</name>
        <dbReference type="ChEBI" id="CHEBI:30616"/>
    </ligand>
</feature>
<evidence type="ECO:0000256" key="7">
    <source>
        <dbReference type="RuleBase" id="RU000418"/>
    </source>
</evidence>
<comment type="subunit">
    <text evidence="6 8">Forms a cylinder of 14 subunits composed of two heptameric rings stacked back-to-back. Interacts with the co-chaperonin GroES.</text>
</comment>
<dbReference type="SUPFAM" id="SSF54849">
    <property type="entry name" value="GroEL-intermediate domain like"/>
    <property type="match status" value="1"/>
</dbReference>
<dbReference type="EMBL" id="BEHT01000003">
    <property type="protein sequence ID" value="GBC97879.1"/>
    <property type="molecule type" value="Genomic_DNA"/>
</dbReference>
<feature type="binding site" evidence="6">
    <location>
        <begin position="87"/>
        <end position="91"/>
    </location>
    <ligand>
        <name>ATP</name>
        <dbReference type="ChEBI" id="CHEBI:30616"/>
    </ligand>
</feature>
<dbReference type="InterPro" id="IPR027410">
    <property type="entry name" value="TCP-1-like_intermed_sf"/>
</dbReference>
<evidence type="ECO:0000256" key="8">
    <source>
        <dbReference type="RuleBase" id="RU000419"/>
    </source>
</evidence>
<dbReference type="InterPro" id="IPR027413">
    <property type="entry name" value="GROEL-like_equatorial_sf"/>
</dbReference>
<dbReference type="NCBIfam" id="NF009488">
    <property type="entry name" value="PRK12850.1"/>
    <property type="match status" value="1"/>
</dbReference>
<dbReference type="HAMAP" id="MF_00600">
    <property type="entry name" value="CH60"/>
    <property type="match status" value="1"/>
</dbReference>
<dbReference type="GO" id="GO:0140662">
    <property type="term" value="F:ATP-dependent protein folding chaperone"/>
    <property type="evidence" value="ECO:0007669"/>
    <property type="project" value="InterPro"/>
</dbReference>
<gene>
    <name evidence="10" type="primary">groL_1</name>
    <name evidence="6" type="synonym">groEL</name>
    <name evidence="6" type="synonym">groL</name>
    <name evidence="10" type="ORF">HRbin17_00374</name>
</gene>
<reference evidence="11" key="1">
    <citation type="submission" date="2017-09" db="EMBL/GenBank/DDBJ databases">
        <title>Metaegenomics of thermophilic ammonia-oxidizing enrichment culture.</title>
        <authorList>
            <person name="Kato S."/>
            <person name="Suzuki K."/>
        </authorList>
    </citation>
    <scope>NUCLEOTIDE SEQUENCE [LARGE SCALE GENOMIC DNA]</scope>
</reference>
<dbReference type="Proteomes" id="UP000236173">
    <property type="component" value="Unassembled WGS sequence"/>
</dbReference>
<evidence type="ECO:0000256" key="5">
    <source>
        <dbReference type="ARBA" id="ARBA00023235"/>
    </source>
</evidence>
<dbReference type="NCBIfam" id="TIGR02348">
    <property type="entry name" value="GroEL"/>
    <property type="match status" value="1"/>
</dbReference>
<dbReference type="GO" id="GO:0005737">
    <property type="term" value="C:cytoplasm"/>
    <property type="evidence" value="ECO:0007669"/>
    <property type="project" value="UniProtKB-SubCell"/>
</dbReference>
<feature type="binding site" evidence="6">
    <location>
        <begin position="479"/>
        <end position="481"/>
    </location>
    <ligand>
        <name>ATP</name>
        <dbReference type="ChEBI" id="CHEBI:30616"/>
    </ligand>
</feature>
<comment type="subcellular location">
    <subcellularLocation>
        <location evidence="6">Cytoplasm</location>
    </subcellularLocation>
</comment>
<dbReference type="PRINTS" id="PR00298">
    <property type="entry name" value="CHAPERONIN60"/>
</dbReference>
<dbReference type="InterPro" id="IPR018370">
    <property type="entry name" value="Chaperonin_Cpn60_CS"/>
</dbReference>
<name>A0A2H5X9L3_9BACT</name>
<dbReference type="SUPFAM" id="SSF48592">
    <property type="entry name" value="GroEL equatorial domain-like"/>
    <property type="match status" value="1"/>
</dbReference>
<dbReference type="InterPro" id="IPR027409">
    <property type="entry name" value="GroEL-like_apical_dom_sf"/>
</dbReference>
<dbReference type="GO" id="GO:0051082">
    <property type="term" value="F:unfolded protein binding"/>
    <property type="evidence" value="ECO:0007669"/>
    <property type="project" value="UniProtKB-UniRule"/>
</dbReference>
<proteinExistence type="inferred from homology"/>
<comment type="function">
    <text evidence="6 8">Together with its co-chaperonin GroES, plays an essential role in assisting protein folding. The GroEL-GroES system forms a nano-cage that allows encapsulation of the non-native substrate proteins and provides a physical environment optimized to promote and accelerate protein folding.</text>
</comment>
<dbReference type="AlphaFoldDB" id="A0A2H5X9L3"/>
<dbReference type="Gene3D" id="1.10.560.10">
    <property type="entry name" value="GroEL-like equatorial domain"/>
    <property type="match status" value="1"/>
</dbReference>
<keyword evidence="6" id="KW-0963">Cytoplasm</keyword>
<dbReference type="InterPro" id="IPR001844">
    <property type="entry name" value="Cpn60/GroEL"/>
</dbReference>
<dbReference type="GO" id="GO:0005524">
    <property type="term" value="F:ATP binding"/>
    <property type="evidence" value="ECO:0007669"/>
    <property type="project" value="UniProtKB-UniRule"/>
</dbReference>
<keyword evidence="2 6" id="KW-0547">Nucleotide-binding</keyword>
<accession>A0A2H5X9L3</accession>
<dbReference type="NCBIfam" id="NF000592">
    <property type="entry name" value="PRK00013.1"/>
    <property type="match status" value="1"/>
</dbReference>
<keyword evidence="4 6" id="KW-0143">Chaperone</keyword>
<evidence type="ECO:0000256" key="4">
    <source>
        <dbReference type="ARBA" id="ARBA00023186"/>
    </source>
</evidence>
<evidence type="ECO:0000256" key="6">
    <source>
        <dbReference type="HAMAP-Rule" id="MF_00600"/>
    </source>
</evidence>
<feature type="binding site" evidence="6">
    <location>
        <position position="495"/>
    </location>
    <ligand>
        <name>ATP</name>
        <dbReference type="ChEBI" id="CHEBI:30616"/>
    </ligand>
</feature>
<dbReference type="GO" id="GO:0016853">
    <property type="term" value="F:isomerase activity"/>
    <property type="evidence" value="ECO:0007669"/>
    <property type="project" value="UniProtKB-KW"/>
</dbReference>
<evidence type="ECO:0000256" key="1">
    <source>
        <dbReference type="ARBA" id="ARBA00006607"/>
    </source>
</evidence>
<dbReference type="SUPFAM" id="SSF52029">
    <property type="entry name" value="GroEL apical domain-like"/>
    <property type="match status" value="1"/>
</dbReference>
<evidence type="ECO:0000256" key="9">
    <source>
        <dbReference type="SAM" id="Coils"/>
    </source>
</evidence>
<dbReference type="EC" id="5.6.1.7" evidence="6"/>
<dbReference type="NCBIfam" id="NF009487">
    <property type="entry name" value="PRK12849.1"/>
    <property type="match status" value="1"/>
</dbReference>
<keyword evidence="5 6" id="KW-0413">Isomerase</keyword>
<dbReference type="InterPro" id="IPR002423">
    <property type="entry name" value="Cpn60/GroEL/TCP-1"/>
</dbReference>
<evidence type="ECO:0000256" key="2">
    <source>
        <dbReference type="ARBA" id="ARBA00022741"/>
    </source>
</evidence>
<dbReference type="Gene3D" id="3.30.260.10">
    <property type="entry name" value="TCP-1-like chaperonin intermediate domain"/>
    <property type="match status" value="1"/>
</dbReference>
<comment type="similarity">
    <text evidence="1 6 7">Belongs to the chaperonin (HSP60) family.</text>
</comment>
<evidence type="ECO:0000313" key="11">
    <source>
        <dbReference type="Proteomes" id="UP000236173"/>
    </source>
</evidence>
<dbReference type="GO" id="GO:0042026">
    <property type="term" value="P:protein refolding"/>
    <property type="evidence" value="ECO:0007669"/>
    <property type="project" value="UniProtKB-UniRule"/>
</dbReference>
<feature type="coiled-coil region" evidence="9">
    <location>
        <begin position="338"/>
        <end position="365"/>
    </location>
</feature>
<dbReference type="Pfam" id="PF00118">
    <property type="entry name" value="Cpn60_TCP1"/>
    <property type="match status" value="1"/>
</dbReference>
<keyword evidence="3 6" id="KW-0067">ATP-binding</keyword>
<feature type="binding site" evidence="6">
    <location>
        <position position="51"/>
    </location>
    <ligand>
        <name>ATP</name>
        <dbReference type="ChEBI" id="CHEBI:30616"/>
    </ligand>
</feature>
<dbReference type="CDD" id="cd03344">
    <property type="entry name" value="GroEL"/>
    <property type="match status" value="1"/>
</dbReference>
<dbReference type="FunFam" id="3.50.7.10:FF:000001">
    <property type="entry name" value="60 kDa chaperonin"/>
    <property type="match status" value="1"/>
</dbReference>
<organism evidence="10 11">
    <name type="scientific">Candidatus Fervidibacter japonicus</name>
    <dbReference type="NCBI Taxonomy" id="2035412"/>
    <lineage>
        <taxon>Bacteria</taxon>
        <taxon>Candidatus Fervidibacterota</taxon>
        <taxon>Candidatus Fervidibacter</taxon>
    </lineage>
</organism>
<dbReference type="NCBIfam" id="NF009489">
    <property type="entry name" value="PRK12851.1"/>
    <property type="match status" value="1"/>
</dbReference>
<evidence type="ECO:0000313" key="10">
    <source>
        <dbReference type="EMBL" id="GBC97879.1"/>
    </source>
</evidence>
<keyword evidence="9" id="KW-0175">Coiled coil</keyword>
<evidence type="ECO:0000256" key="3">
    <source>
        <dbReference type="ARBA" id="ARBA00022840"/>
    </source>
</evidence>
<dbReference type="PANTHER" id="PTHR45633">
    <property type="entry name" value="60 KDA HEAT SHOCK PROTEIN, MITOCHONDRIAL"/>
    <property type="match status" value="1"/>
</dbReference>